<dbReference type="Proteomes" id="UP000306980">
    <property type="component" value="Unassembled WGS sequence"/>
</dbReference>
<dbReference type="SUPFAM" id="SSF46785">
    <property type="entry name" value="Winged helix' DNA-binding domain"/>
    <property type="match status" value="1"/>
</dbReference>
<gene>
    <name evidence="2" type="ORF">FFL34_06895</name>
</gene>
<reference evidence="2 3" key="1">
    <citation type="submission" date="2019-05" db="EMBL/GenBank/DDBJ databases">
        <title>Genomic analysis of Lentibacillus sp. NKC220-2.</title>
        <authorList>
            <person name="Oh Y.J."/>
        </authorList>
    </citation>
    <scope>NUCLEOTIDE SEQUENCE [LARGE SCALE GENOMIC DNA]</scope>
    <source>
        <strain evidence="2 3">NKC220-2</strain>
    </source>
</reference>
<sequence length="331" mass="38838">MQPKKLKRAVIKEELVTLTGNMVQAVLLNQFIYWVDRMKDVDQYIKEEKNRSNDIGEEVNFPLSYGWIFKKAEDLVEETMIGITANTIRKHLNTLVDKGYIDKRNNPRYKWDKTFQYRVNMMRVMTDLQQLGFSLEGYELFIRNSNFNASEGKSNDSSQTKDGTNHTECGAIPETTSEITSEITTETSSSVKADEDELNNQNLNYINQPFEQISQMYLSLSQRNWLTANDKVAIDDVIKQNWSTDQVVRWMKECFQQFKASHKRDQIRSFQYVANYIFDQAHQSNLKGDISNGQHSRHNQENQENAGSEYFRRYERSTTAEDEDWENNIDF</sequence>
<evidence type="ECO:0000313" key="2">
    <source>
        <dbReference type="EMBL" id="TMN21872.1"/>
    </source>
</evidence>
<organism evidence="2 3">
    <name type="scientific">Lentibacillus cibarius</name>
    <dbReference type="NCBI Taxonomy" id="2583219"/>
    <lineage>
        <taxon>Bacteria</taxon>
        <taxon>Bacillati</taxon>
        <taxon>Bacillota</taxon>
        <taxon>Bacilli</taxon>
        <taxon>Bacillales</taxon>
        <taxon>Bacillaceae</taxon>
        <taxon>Lentibacillus</taxon>
    </lineage>
</organism>
<dbReference type="InterPro" id="IPR036390">
    <property type="entry name" value="WH_DNA-bd_sf"/>
</dbReference>
<dbReference type="AlphaFoldDB" id="A0A5S3QIX1"/>
<protein>
    <submittedName>
        <fullName evidence="2">Helix-turn-helix transcriptional regulator</fullName>
    </submittedName>
</protein>
<feature type="region of interest" description="Disordered" evidence="1">
    <location>
        <begin position="149"/>
        <end position="193"/>
    </location>
</feature>
<dbReference type="EMBL" id="VCIA01000001">
    <property type="protein sequence ID" value="TMN21872.1"/>
    <property type="molecule type" value="Genomic_DNA"/>
</dbReference>
<evidence type="ECO:0000313" key="3">
    <source>
        <dbReference type="Proteomes" id="UP000306980"/>
    </source>
</evidence>
<feature type="compositionally biased region" description="Low complexity" evidence="1">
    <location>
        <begin position="174"/>
        <end position="190"/>
    </location>
</feature>
<feature type="region of interest" description="Disordered" evidence="1">
    <location>
        <begin position="287"/>
        <end position="310"/>
    </location>
</feature>
<feature type="compositionally biased region" description="Polar residues" evidence="1">
    <location>
        <begin position="149"/>
        <end position="162"/>
    </location>
</feature>
<name>A0A5S3QIX1_9BACI</name>
<accession>A0A5S3QIX1</accession>
<evidence type="ECO:0000256" key="1">
    <source>
        <dbReference type="SAM" id="MobiDB-lite"/>
    </source>
</evidence>
<comment type="caution">
    <text evidence="2">The sequence shown here is derived from an EMBL/GenBank/DDBJ whole genome shotgun (WGS) entry which is preliminary data.</text>
</comment>
<dbReference type="OrthoDB" id="1258529at2"/>
<dbReference type="RefSeq" id="WP_138602699.1">
    <property type="nucleotide sequence ID" value="NZ_VCIA01000001.1"/>
</dbReference>
<proteinExistence type="predicted"/>